<dbReference type="SUPFAM" id="SSF56601">
    <property type="entry name" value="beta-lactamase/transpeptidase-like"/>
    <property type="match status" value="1"/>
</dbReference>
<dbReference type="STRING" id="299255.SAMN02745129_1237"/>
<dbReference type="EMBL" id="FQXG01000001">
    <property type="protein sequence ID" value="SHG95018.1"/>
    <property type="molecule type" value="Genomic_DNA"/>
</dbReference>
<dbReference type="AlphaFoldDB" id="A0A1M5NZU8"/>
<protein>
    <submittedName>
        <fullName evidence="3">Beta-lactamase</fullName>
    </submittedName>
</protein>
<dbReference type="RefSeq" id="WP_067658532.1">
    <property type="nucleotide sequence ID" value="NZ_FQXG01000001.1"/>
</dbReference>
<reference evidence="3 4" key="1">
    <citation type="submission" date="2016-11" db="EMBL/GenBank/DDBJ databases">
        <authorList>
            <person name="Jaros S."/>
            <person name="Januszkiewicz K."/>
            <person name="Wedrychowicz H."/>
        </authorList>
    </citation>
    <scope>NUCLEOTIDE SEQUENCE [LARGE SCALE GENOMIC DNA]</scope>
    <source>
        <strain evidence="3 4">DSM 16917</strain>
    </source>
</reference>
<feature type="region of interest" description="Disordered" evidence="1">
    <location>
        <begin position="116"/>
        <end position="144"/>
    </location>
</feature>
<evidence type="ECO:0000259" key="2">
    <source>
        <dbReference type="Pfam" id="PF00144"/>
    </source>
</evidence>
<keyword evidence="4" id="KW-1185">Reference proteome</keyword>
<name>A0A1M5NZU8_9GAMM</name>
<organism evidence="3 4">
    <name type="scientific">Ferrimonas marina</name>
    <dbReference type="NCBI Taxonomy" id="299255"/>
    <lineage>
        <taxon>Bacteria</taxon>
        <taxon>Pseudomonadati</taxon>
        <taxon>Pseudomonadota</taxon>
        <taxon>Gammaproteobacteria</taxon>
        <taxon>Alteromonadales</taxon>
        <taxon>Ferrimonadaceae</taxon>
        <taxon>Ferrimonas</taxon>
    </lineage>
</organism>
<sequence length="460" mass="50025">MRLGSFGWLGRALAAGMLLLLLLGAASPTLLGFPLWRVGSALSVSTALTAKLACSSFFLSGFDAERNRQDAASYSPVNAWVSVRYLEDGVEANLWGLSSRTARYIPGVGCTLEPSPPGPSHRLAAVHTSPSSEPWPKGPPSQSMDPLWQQQLQSLMAQDSAAGRDTRALLWLQQGQLRAEVYASGVTATTPLMSWSMGKSLTAVLQGRAEALGYSERSDSALFETWQQDERRGIRMEDLLQMVSGLAFEEVYAPGSDAAKMLFEAPSAAAVALEQPLARPSGSHFAYSSGTTNLIAQWLSERLGGPESFQRFLHQQLLSPLGMRHTYMEPDPSGVPVGSSYVYASGRDWARLALLLLNGGSYAGEPLLSPSWVAHATQPNGSQNERAYGYQLWLNHGDEQLRWPALPADAYAMMGNRKQVVMVIPSRQAIFVRLGWSEGSYPMEQHVAALLAYDTSLVMR</sequence>
<dbReference type="Pfam" id="PF00144">
    <property type="entry name" value="Beta-lactamase"/>
    <property type="match status" value="1"/>
</dbReference>
<dbReference type="Proteomes" id="UP000184268">
    <property type="component" value="Unassembled WGS sequence"/>
</dbReference>
<feature type="domain" description="Beta-lactamase-related" evidence="2">
    <location>
        <begin position="166"/>
        <end position="434"/>
    </location>
</feature>
<dbReference type="InterPro" id="IPR050789">
    <property type="entry name" value="Diverse_Enzym_Activities"/>
</dbReference>
<evidence type="ECO:0000313" key="4">
    <source>
        <dbReference type="Proteomes" id="UP000184268"/>
    </source>
</evidence>
<dbReference type="PANTHER" id="PTHR43283">
    <property type="entry name" value="BETA-LACTAMASE-RELATED"/>
    <property type="match status" value="1"/>
</dbReference>
<dbReference type="InterPro" id="IPR001466">
    <property type="entry name" value="Beta-lactam-related"/>
</dbReference>
<proteinExistence type="predicted"/>
<evidence type="ECO:0000256" key="1">
    <source>
        <dbReference type="SAM" id="MobiDB-lite"/>
    </source>
</evidence>
<dbReference type="PANTHER" id="PTHR43283:SF7">
    <property type="entry name" value="BETA-LACTAMASE-RELATED DOMAIN-CONTAINING PROTEIN"/>
    <property type="match status" value="1"/>
</dbReference>
<accession>A0A1M5NZU8</accession>
<evidence type="ECO:0000313" key="3">
    <source>
        <dbReference type="EMBL" id="SHG95018.1"/>
    </source>
</evidence>
<dbReference type="OrthoDB" id="9814204at2"/>
<dbReference type="Gene3D" id="3.40.710.10">
    <property type="entry name" value="DD-peptidase/beta-lactamase superfamily"/>
    <property type="match status" value="1"/>
</dbReference>
<dbReference type="InterPro" id="IPR012338">
    <property type="entry name" value="Beta-lactam/transpept-like"/>
</dbReference>
<gene>
    <name evidence="3" type="ORF">SAMN02745129_1237</name>
</gene>